<accession>A0A518D858</accession>
<protein>
    <submittedName>
        <fullName evidence="2">Uncharacterized protein</fullName>
    </submittedName>
</protein>
<evidence type="ECO:0000313" key="2">
    <source>
        <dbReference type="EMBL" id="QDU87644.1"/>
    </source>
</evidence>
<evidence type="ECO:0000313" key="3">
    <source>
        <dbReference type="Proteomes" id="UP000317429"/>
    </source>
</evidence>
<keyword evidence="1" id="KW-0812">Transmembrane</keyword>
<keyword evidence="1" id="KW-0472">Membrane</keyword>
<evidence type="ECO:0000256" key="1">
    <source>
        <dbReference type="SAM" id="Phobius"/>
    </source>
</evidence>
<organism evidence="2 3">
    <name type="scientific">Pirellulimonas nuda</name>
    <dbReference type="NCBI Taxonomy" id="2528009"/>
    <lineage>
        <taxon>Bacteria</taxon>
        <taxon>Pseudomonadati</taxon>
        <taxon>Planctomycetota</taxon>
        <taxon>Planctomycetia</taxon>
        <taxon>Pirellulales</taxon>
        <taxon>Lacipirellulaceae</taxon>
        <taxon>Pirellulimonas</taxon>
    </lineage>
</organism>
<reference evidence="2 3" key="1">
    <citation type="submission" date="2019-02" db="EMBL/GenBank/DDBJ databases">
        <title>Deep-cultivation of Planctomycetes and their phenomic and genomic characterization uncovers novel biology.</title>
        <authorList>
            <person name="Wiegand S."/>
            <person name="Jogler M."/>
            <person name="Boedeker C."/>
            <person name="Pinto D."/>
            <person name="Vollmers J."/>
            <person name="Rivas-Marin E."/>
            <person name="Kohn T."/>
            <person name="Peeters S.H."/>
            <person name="Heuer A."/>
            <person name="Rast P."/>
            <person name="Oberbeckmann S."/>
            <person name="Bunk B."/>
            <person name="Jeske O."/>
            <person name="Meyerdierks A."/>
            <person name="Storesund J.E."/>
            <person name="Kallscheuer N."/>
            <person name="Luecker S."/>
            <person name="Lage O.M."/>
            <person name="Pohl T."/>
            <person name="Merkel B.J."/>
            <person name="Hornburger P."/>
            <person name="Mueller R.-W."/>
            <person name="Bruemmer F."/>
            <person name="Labrenz M."/>
            <person name="Spormann A.M."/>
            <person name="Op den Camp H."/>
            <person name="Overmann J."/>
            <person name="Amann R."/>
            <person name="Jetten M.S.M."/>
            <person name="Mascher T."/>
            <person name="Medema M.H."/>
            <person name="Devos D.P."/>
            <person name="Kaster A.-K."/>
            <person name="Ovreas L."/>
            <person name="Rohde M."/>
            <person name="Galperin M.Y."/>
            <person name="Jogler C."/>
        </authorList>
    </citation>
    <scope>NUCLEOTIDE SEQUENCE [LARGE SCALE GENOMIC DNA]</scope>
    <source>
        <strain evidence="2 3">Pla175</strain>
    </source>
</reference>
<feature type="transmembrane region" description="Helical" evidence="1">
    <location>
        <begin position="158"/>
        <end position="178"/>
    </location>
</feature>
<dbReference type="OrthoDB" id="273463at2"/>
<sequence>MSLNPLAPVTDYPSMLNRIFWFTSAATLGGVWLLRAHVAGIEAALAPLDGLLVFGEDRVSPVPAGSLAPALAVGLLTRACRIHAQLSDWLGIRERFDIDVILHRLAGRTGVDLTGVPDEALVRRRHRLMRDAFYSHTGGRHAVVDESLVHQALDAWSWFWVGLEAATVLSVVSLLLVACGAQAVGLKTLAWSIAFAVIGLPMLRNQCKRYAWAQVSVIVSDTKRAEQVRRAFDCLDDRDESVRLAA</sequence>
<dbReference type="EMBL" id="CP036291">
    <property type="protein sequence ID" value="QDU87644.1"/>
    <property type="molecule type" value="Genomic_DNA"/>
</dbReference>
<dbReference type="Proteomes" id="UP000317429">
    <property type="component" value="Chromosome"/>
</dbReference>
<keyword evidence="3" id="KW-1185">Reference proteome</keyword>
<keyword evidence="1" id="KW-1133">Transmembrane helix</keyword>
<feature type="transmembrane region" description="Helical" evidence="1">
    <location>
        <begin position="184"/>
        <end position="203"/>
    </location>
</feature>
<dbReference type="RefSeq" id="WP_145281721.1">
    <property type="nucleotide sequence ID" value="NZ_CP036291.1"/>
</dbReference>
<dbReference type="KEGG" id="pnd:Pla175_10100"/>
<dbReference type="AlphaFoldDB" id="A0A518D858"/>
<name>A0A518D858_9BACT</name>
<feature type="transmembrane region" description="Helical" evidence="1">
    <location>
        <begin position="15"/>
        <end position="34"/>
    </location>
</feature>
<proteinExistence type="predicted"/>
<gene>
    <name evidence="2" type="ORF">Pla175_10100</name>
</gene>